<dbReference type="STRING" id="926559.JoomaDRAFT_0736"/>
<dbReference type="PANTHER" id="PTHR37813">
    <property type="entry name" value="FELS-2 PROPHAGE PROTEIN"/>
    <property type="match status" value="1"/>
</dbReference>
<evidence type="ECO:0000313" key="5">
    <source>
        <dbReference type="Proteomes" id="UP000004690"/>
    </source>
</evidence>
<protein>
    <submittedName>
        <fullName evidence="4">Phage tail tape measure protein, TP901 family</fullName>
    </submittedName>
</protein>
<proteinExistence type="predicted"/>
<dbReference type="RefSeq" id="WP_008610804.1">
    <property type="nucleotide sequence ID" value="NZ_JH651379.1"/>
</dbReference>
<keyword evidence="5" id="KW-1185">Reference proteome</keyword>
<evidence type="ECO:0000259" key="3">
    <source>
        <dbReference type="Pfam" id="PF10145"/>
    </source>
</evidence>
<evidence type="ECO:0000256" key="2">
    <source>
        <dbReference type="SAM" id="Coils"/>
    </source>
</evidence>
<dbReference type="eggNOG" id="COG5283">
    <property type="taxonomic scope" value="Bacteria"/>
</dbReference>
<dbReference type="InterPro" id="IPR010090">
    <property type="entry name" value="Phage_tape_meas"/>
</dbReference>
<sequence>MAIRGENSLYFKPEIDNSGLQQSANQAVNIVGQMASKITKINPFIAFSAVAVAALTAISKEAYDMAKSFESAMAEVSTIANVSEKEMRGLEQRLFDIYKRLGTEPPDKLAKGLYEIIGAGYDAAEALDVLEIASKAATAGITTTEVAADGLTTILNAFQLQTEDAQEVADVMFATVDRGKISFEELSSQIAQVAPIAAASNISFQEIGAAISTLTKQGVPAGQAMTQIRSAIVSTTEVMGDGVFETLSLQDAFNEMYKAADGSQTKLKEMAGRVEAVNGILSIAGPNMEGAVEDLNAMSDAAGSVDRSFSKVTGTNANQWSIFTNRIKASTQGIGESLLRFSNAVVGLMNDAIGSTEDLTDEVAKQASEYRNLIASLYDSNVEFDKKLEILTQLKNEYPEYLSSLDLDKVKNDNLKETLEGVRGVLEQIQNLKNKSVAVAGLQQQVSEAEATRNELDAIYQRELADFETLVGKALAFAEKNGIEIPISVNDDPDDIYSKIESAFSGVDGAYQDFVVPLFQAEKAVSTFYYQLEKAKDVVEENQISLDKFTVKLYDNAEGYKEIVKQVEKVNSLEGLAEFDEKFSFQGIKDAIEARKVVLTALGEIKDLTKEEYKANPNSLAKYLESENEQIKKAAEERKKVLEFVFKPTGDVGGKNTPNVSEVNTITNQKVNLEFDFTVDTTSINFIEATIRDLKAKFDAANENDRGQIREYLDIWKKKLKVAQNGYNDLEKLKKEFNYELRDLSLKELKEEKDKWKKTLDLYNDGSEESKKATELIMNQIDAISENTSDKIVEVFGQVTASIGEAQKLLETFGAPEGISEALGVLSELGTAAGNLFSGNPGQMVQGGLQALNAVFKSGISSDTGKFEKAIKDLNKTIEKLDYAISKSVGEDRIDNRISAIEKQKELQEELNEAIKAEGDARKDIKYLGITVANKGRGSGTDQAKLDALEKELEEAKRAVVEFQEELNELFTATTQTTIVDSIISGFKEGKKSAADFANDFKDLMQDAMLQAFEVKFLDDAIGGFYDEFAKAGSDSEYTPAEIASLRSLYNSIINGAQSDIEAINEVLEGLGMDGLGGQGTQKTGLSGAISTITEDTANILQGTLNAIRLDVASGISIATQNSQYLATISQGVTNYLPYLESIDGRMAGIESGLLQIQAQG</sequence>
<reference evidence="4 5" key="1">
    <citation type="submission" date="2012-02" db="EMBL/GenBank/DDBJ databases">
        <title>Improved High-Quality Draft genome of Joostella marina DSM 19592.</title>
        <authorList>
            <consortium name="US DOE Joint Genome Institute (JGI-PGF)"/>
            <person name="Lucas S."/>
            <person name="Copeland A."/>
            <person name="Lapidus A."/>
            <person name="Bruce D."/>
            <person name="Goodwin L."/>
            <person name="Pitluck S."/>
            <person name="Peters L."/>
            <person name="Chertkov O."/>
            <person name="Ovchinnikova G."/>
            <person name="Kyrpides N."/>
            <person name="Mavromatis K."/>
            <person name="Detter J.C."/>
            <person name="Han C."/>
            <person name="Land M."/>
            <person name="Hauser L."/>
            <person name="Markowitz V."/>
            <person name="Cheng J.-F."/>
            <person name="Hugenholtz P."/>
            <person name="Woyke T."/>
            <person name="Wu D."/>
            <person name="Tindall B."/>
            <person name="Brambilla E."/>
            <person name="Klenk H.-P."/>
            <person name="Eisen J.A."/>
        </authorList>
    </citation>
    <scope>NUCLEOTIDE SEQUENCE [LARGE SCALE GENOMIC DNA]</scope>
    <source>
        <strain evidence="4 5">DSM 19592</strain>
    </source>
</reference>
<dbReference type="PANTHER" id="PTHR37813:SF1">
    <property type="entry name" value="FELS-2 PROPHAGE PROTEIN"/>
    <property type="match status" value="1"/>
</dbReference>
<keyword evidence="2" id="KW-0175">Coiled coil</keyword>
<evidence type="ECO:0000313" key="4">
    <source>
        <dbReference type="EMBL" id="EIJ37770.1"/>
    </source>
</evidence>
<dbReference type="EMBL" id="JH651379">
    <property type="protein sequence ID" value="EIJ37770.1"/>
    <property type="molecule type" value="Genomic_DNA"/>
</dbReference>
<dbReference type="HOGENOM" id="CLU_275177_0_0_10"/>
<dbReference type="Proteomes" id="UP000004690">
    <property type="component" value="Unassembled WGS sequence"/>
</dbReference>
<gene>
    <name evidence="4" type="ORF">JoomaDRAFT_0736</name>
</gene>
<feature type="coiled-coil region" evidence="2">
    <location>
        <begin position="684"/>
        <end position="766"/>
    </location>
</feature>
<feature type="domain" description="Phage tail tape measure protein" evidence="3">
    <location>
        <begin position="107"/>
        <end position="235"/>
    </location>
</feature>
<dbReference type="NCBIfam" id="TIGR01760">
    <property type="entry name" value="tape_meas_TP901"/>
    <property type="match status" value="1"/>
</dbReference>
<accession>I3C2C7</accession>
<name>I3C2C7_9FLAO</name>
<organism evidence="4 5">
    <name type="scientific">Galbibacter orientalis DSM 19592</name>
    <dbReference type="NCBI Taxonomy" id="926559"/>
    <lineage>
        <taxon>Bacteria</taxon>
        <taxon>Pseudomonadati</taxon>
        <taxon>Bacteroidota</taxon>
        <taxon>Flavobacteriia</taxon>
        <taxon>Flavobacteriales</taxon>
        <taxon>Flavobacteriaceae</taxon>
        <taxon>Galbibacter</taxon>
    </lineage>
</organism>
<feature type="coiled-coil region" evidence="2">
    <location>
        <begin position="897"/>
        <end position="973"/>
    </location>
</feature>
<dbReference type="OrthoDB" id="1414895at2"/>
<keyword evidence="1" id="KW-1188">Viral release from host cell</keyword>
<evidence type="ECO:0000256" key="1">
    <source>
        <dbReference type="ARBA" id="ARBA00022612"/>
    </source>
</evidence>
<feature type="coiled-coil region" evidence="2">
    <location>
        <begin position="412"/>
        <end position="462"/>
    </location>
</feature>
<dbReference type="Pfam" id="PF10145">
    <property type="entry name" value="PhageMin_Tail"/>
    <property type="match status" value="1"/>
</dbReference>
<dbReference type="AlphaFoldDB" id="I3C2C7"/>